<name>A0AAV2SXF1_MEGNR</name>
<comment type="caution">
    <text evidence="1">The sequence shown here is derived from an EMBL/GenBank/DDBJ whole genome shotgun (WGS) entry which is preliminary data.</text>
</comment>
<dbReference type="CDD" id="cd09272">
    <property type="entry name" value="RNase_HI_RT_Ty1"/>
    <property type="match status" value="1"/>
</dbReference>
<dbReference type="Proteomes" id="UP001497623">
    <property type="component" value="Unassembled WGS sequence"/>
</dbReference>
<dbReference type="PANTHER" id="PTHR11439">
    <property type="entry name" value="GAG-POL-RELATED RETROTRANSPOSON"/>
    <property type="match status" value="1"/>
</dbReference>
<gene>
    <name evidence="1" type="ORF">MNOR_LOCUS40930</name>
</gene>
<dbReference type="PANTHER" id="PTHR11439:SF467">
    <property type="entry name" value="INTEGRASE CATALYTIC DOMAIN-CONTAINING PROTEIN"/>
    <property type="match status" value="1"/>
</dbReference>
<evidence type="ECO:0000313" key="2">
    <source>
        <dbReference type="Proteomes" id="UP001497623"/>
    </source>
</evidence>
<protein>
    <submittedName>
        <fullName evidence="1">Uncharacterized protein</fullName>
    </submittedName>
</protein>
<evidence type="ECO:0000313" key="1">
    <source>
        <dbReference type="EMBL" id="CAL4244275.1"/>
    </source>
</evidence>
<sequence>MQFDVKDKIISMNQSLYVKNILARFNMSDCIPRNYPCEGNVYSTLDQPSEILENRTLYQELVGSLLYLMTGTRPDLSFVVTLLSRFMHRPTKTHLNLAQGVLRYLRNTMHYDLKFVRGNNLSIIGYSDSDYANSSDSVSVSGYAFKLNDNSALISWRSAKQNLVASSTCEAEYIAMHEAGKEALFLRELFAEITNNPLRPACIWADNQGSINLAHHPSYQRRTKHIGVIVHSTRFWIKYNLITIKYVPSKDNIADIFTKPLVGAKLKSFNIIRGKITKSLIRKIKF</sequence>
<dbReference type="EMBL" id="CAXKWB010135681">
    <property type="protein sequence ID" value="CAL4244275.1"/>
    <property type="molecule type" value="Genomic_DNA"/>
</dbReference>
<accession>A0AAV2SXF1</accession>
<dbReference type="AlphaFoldDB" id="A0AAV2SXF1"/>
<reference evidence="1 2" key="1">
    <citation type="submission" date="2024-05" db="EMBL/GenBank/DDBJ databases">
        <authorList>
            <person name="Wallberg A."/>
        </authorList>
    </citation>
    <scope>NUCLEOTIDE SEQUENCE [LARGE SCALE GENOMIC DNA]</scope>
</reference>
<feature type="non-terminal residue" evidence="1">
    <location>
        <position position="286"/>
    </location>
</feature>
<proteinExistence type="predicted"/>
<organism evidence="1 2">
    <name type="scientific">Meganyctiphanes norvegica</name>
    <name type="common">Northern krill</name>
    <name type="synonym">Thysanopoda norvegica</name>
    <dbReference type="NCBI Taxonomy" id="48144"/>
    <lineage>
        <taxon>Eukaryota</taxon>
        <taxon>Metazoa</taxon>
        <taxon>Ecdysozoa</taxon>
        <taxon>Arthropoda</taxon>
        <taxon>Crustacea</taxon>
        <taxon>Multicrustacea</taxon>
        <taxon>Malacostraca</taxon>
        <taxon>Eumalacostraca</taxon>
        <taxon>Eucarida</taxon>
        <taxon>Euphausiacea</taxon>
        <taxon>Euphausiidae</taxon>
        <taxon>Meganyctiphanes</taxon>
    </lineage>
</organism>
<keyword evidence="2" id="KW-1185">Reference proteome</keyword>